<dbReference type="STRING" id="1441095.AM592_15785"/>
<dbReference type="Proteomes" id="UP000067625">
    <property type="component" value="Chromosome"/>
</dbReference>
<protein>
    <submittedName>
        <fullName evidence="1">Uncharacterized protein</fullName>
    </submittedName>
</protein>
<proteinExistence type="predicted"/>
<evidence type="ECO:0000313" key="1">
    <source>
        <dbReference type="EMBL" id="ALC82885.1"/>
    </source>
</evidence>
<dbReference type="OrthoDB" id="2964109at2"/>
<accession>A0A0M4FSQ9</accession>
<keyword evidence="2" id="KW-1185">Reference proteome</keyword>
<name>A0A0M4FSQ9_9BACI</name>
<dbReference type="AlphaFoldDB" id="A0A0M4FSQ9"/>
<dbReference type="EMBL" id="CP012600">
    <property type="protein sequence ID" value="ALC82885.1"/>
    <property type="molecule type" value="Genomic_DNA"/>
</dbReference>
<sequence>MTRKLLEPVVSKEEAVRALNGHLDNWLAKFIYKKKRLKSIEKVYLPYFCFPYRLDSRSLNGEIVGLIAIETYEGISAILPVNHPLLEIEEHLTFLPFKQLISKEQAYEAVYWDLFQKEKDRKTISLKIEEPFLIYVPYWIGYLQGKEYDILPLDAVTGQIDLKMKPSLLHAFLQEDQIQKIH</sequence>
<dbReference type="PATRIC" id="fig|1441095.3.peg.3481"/>
<organism evidence="1 2">
    <name type="scientific">Bacillus gobiensis</name>
    <dbReference type="NCBI Taxonomy" id="1441095"/>
    <lineage>
        <taxon>Bacteria</taxon>
        <taxon>Bacillati</taxon>
        <taxon>Bacillota</taxon>
        <taxon>Bacilli</taxon>
        <taxon>Bacillales</taxon>
        <taxon>Bacillaceae</taxon>
        <taxon>Bacillus</taxon>
    </lineage>
</organism>
<reference evidence="2" key="1">
    <citation type="submission" date="2015-08" db="EMBL/GenBank/DDBJ databases">
        <title>Genome sequencing project for genomic taxonomy and phylogenomics of Bacillus-like bacteria.</title>
        <authorList>
            <person name="Liu B."/>
            <person name="Wang J."/>
            <person name="Zhu Y."/>
            <person name="Liu G."/>
            <person name="Chen Q."/>
            <person name="Chen Z."/>
            <person name="Lan J."/>
            <person name="Che J."/>
            <person name="Ge C."/>
            <person name="Shi H."/>
            <person name="Pan Z."/>
            <person name="Liu X."/>
        </authorList>
    </citation>
    <scope>NUCLEOTIDE SEQUENCE [LARGE SCALE GENOMIC DNA]</scope>
    <source>
        <strain evidence="2">FJAT-4402</strain>
    </source>
</reference>
<gene>
    <name evidence="1" type="ORF">AM592_15785</name>
</gene>
<dbReference type="RefSeq" id="WP_053604702.1">
    <property type="nucleotide sequence ID" value="NZ_CP012600.1"/>
</dbReference>
<reference evidence="1 2" key="2">
    <citation type="journal article" date="2016" name="Int. J. Syst. Evol. Microbiol.">
        <title>Bacillus gobiensis sp. nov., isolated from a soil sample.</title>
        <authorList>
            <person name="Liu B."/>
            <person name="Liu G.H."/>
            <person name="Cetin S."/>
            <person name="Schumann P."/>
            <person name="Pan Z.Z."/>
            <person name="Chen Q.Q."/>
        </authorList>
    </citation>
    <scope>NUCLEOTIDE SEQUENCE [LARGE SCALE GENOMIC DNA]</scope>
    <source>
        <strain evidence="1 2">FJAT-4402</strain>
    </source>
</reference>
<evidence type="ECO:0000313" key="2">
    <source>
        <dbReference type="Proteomes" id="UP000067625"/>
    </source>
</evidence>